<feature type="compositionally biased region" description="Basic and acidic residues" evidence="1">
    <location>
        <begin position="347"/>
        <end position="359"/>
    </location>
</feature>
<feature type="region of interest" description="Disordered" evidence="1">
    <location>
        <begin position="319"/>
        <end position="372"/>
    </location>
</feature>
<feature type="domain" description="UBX" evidence="2">
    <location>
        <begin position="169"/>
        <end position="218"/>
    </location>
</feature>
<feature type="compositionally biased region" description="Low complexity" evidence="1">
    <location>
        <begin position="65"/>
        <end position="97"/>
    </location>
</feature>
<dbReference type="InterPro" id="IPR001012">
    <property type="entry name" value="UBX_dom"/>
</dbReference>
<protein>
    <recommendedName>
        <fullName evidence="2">UBX domain-containing protein</fullName>
    </recommendedName>
</protein>
<feature type="compositionally biased region" description="Pro residues" evidence="1">
    <location>
        <begin position="228"/>
        <end position="238"/>
    </location>
</feature>
<dbReference type="Pfam" id="PF00789">
    <property type="entry name" value="UBX"/>
    <property type="match status" value="1"/>
</dbReference>
<evidence type="ECO:0000259" key="2">
    <source>
        <dbReference type="PROSITE" id="PS50033"/>
    </source>
</evidence>
<keyword evidence="4" id="KW-1185">Reference proteome</keyword>
<dbReference type="RefSeq" id="XP_052947090.1">
    <property type="nucleotide sequence ID" value="XM_053092335.1"/>
</dbReference>
<dbReference type="Gene3D" id="3.10.20.90">
    <property type="entry name" value="Phosphatidylinositol 3-kinase Catalytic Subunit, Chain A, domain 1"/>
    <property type="match status" value="1"/>
</dbReference>
<comment type="caution">
    <text evidence="3">The sequence shown here is derived from an EMBL/GenBank/DDBJ whole genome shotgun (WGS) entry which is preliminary data.</text>
</comment>
<dbReference type="GO" id="GO:0006886">
    <property type="term" value="P:intracellular protein transport"/>
    <property type="evidence" value="ECO:0007669"/>
    <property type="project" value="TreeGrafter"/>
</dbReference>
<sequence>MEPTHQDAGEARKAAQSVEEDTTMTEPDTQPEAKSDQPGEQTTSPPDIVVTEAASTSGDVKAEDAVSSSLTASAASSAATEPTATAGAGPSSAMSSSAPVVRVFNPAEATSSASTPSDLDDAFFTPTLSDAQAHHASVVSRSKRLNEAPLLTSKHRDEEMAGRERRKADKWPETTIRIKFSDGTQVQSVFPSSSPIQPVYAFVRTCLDSSASSKPFTLWQPPRFTYPEHPPPPLPGQKPKPNHTSTNPHKRPLPTSSAVVTSANYGPVRGAPMPGLMGGTGGKETLGELGLVPQSVVMIRWADDDMNVTGYPAPLLPELRQKAEPLPTPGAHLAEQKKPEAAAGTKPGEKGDQPKEKKIPKWLQNGLLKKKK</sequence>
<dbReference type="SUPFAM" id="SSF54236">
    <property type="entry name" value="Ubiquitin-like"/>
    <property type="match status" value="1"/>
</dbReference>
<proteinExistence type="predicted"/>
<organism evidence="3 4">
    <name type="scientific">Dioszegia hungarica</name>
    <dbReference type="NCBI Taxonomy" id="4972"/>
    <lineage>
        <taxon>Eukaryota</taxon>
        <taxon>Fungi</taxon>
        <taxon>Dikarya</taxon>
        <taxon>Basidiomycota</taxon>
        <taxon>Agaricomycotina</taxon>
        <taxon>Tremellomycetes</taxon>
        <taxon>Tremellales</taxon>
        <taxon>Bulleribasidiaceae</taxon>
        <taxon>Dioszegia</taxon>
    </lineage>
</organism>
<dbReference type="GO" id="GO:0005634">
    <property type="term" value="C:nucleus"/>
    <property type="evidence" value="ECO:0007669"/>
    <property type="project" value="TreeGrafter"/>
</dbReference>
<dbReference type="PROSITE" id="PS50033">
    <property type="entry name" value="UBX"/>
    <property type="match status" value="1"/>
</dbReference>
<dbReference type="GeneID" id="77731540"/>
<dbReference type="Proteomes" id="UP001164286">
    <property type="component" value="Unassembled WGS sequence"/>
</dbReference>
<dbReference type="InterPro" id="IPR029071">
    <property type="entry name" value="Ubiquitin-like_domsf"/>
</dbReference>
<gene>
    <name evidence="3" type="ORF">MKK02DRAFT_43236</name>
</gene>
<feature type="compositionally biased region" description="Basic and acidic residues" evidence="1">
    <location>
        <begin position="1"/>
        <end position="13"/>
    </location>
</feature>
<evidence type="ECO:0000313" key="3">
    <source>
        <dbReference type="EMBL" id="KAI9637313.1"/>
    </source>
</evidence>
<evidence type="ECO:0000313" key="4">
    <source>
        <dbReference type="Proteomes" id="UP001164286"/>
    </source>
</evidence>
<dbReference type="EMBL" id="JAKWFO010000004">
    <property type="protein sequence ID" value="KAI9637313.1"/>
    <property type="molecule type" value="Genomic_DNA"/>
</dbReference>
<dbReference type="GO" id="GO:0012506">
    <property type="term" value="C:vesicle membrane"/>
    <property type="evidence" value="ECO:0007669"/>
    <property type="project" value="TreeGrafter"/>
</dbReference>
<dbReference type="PANTHER" id="PTHR46467">
    <property type="entry name" value="TETHER CONTAINING UBX DOMAIN FOR GLUT4"/>
    <property type="match status" value="1"/>
</dbReference>
<dbReference type="GO" id="GO:0005737">
    <property type="term" value="C:cytoplasm"/>
    <property type="evidence" value="ECO:0007669"/>
    <property type="project" value="TreeGrafter"/>
</dbReference>
<accession>A0AA38HAF9</accession>
<feature type="compositionally biased region" description="Basic and acidic residues" evidence="1">
    <location>
        <begin position="154"/>
        <end position="172"/>
    </location>
</feature>
<feature type="region of interest" description="Disordered" evidence="1">
    <location>
        <begin position="1"/>
        <end position="97"/>
    </location>
</feature>
<feature type="region of interest" description="Disordered" evidence="1">
    <location>
        <begin position="133"/>
        <end position="172"/>
    </location>
</feature>
<dbReference type="PANTHER" id="PTHR46467:SF1">
    <property type="entry name" value="TETHER CONTAINING UBX DOMAIN FOR GLUT4"/>
    <property type="match status" value="1"/>
</dbReference>
<feature type="region of interest" description="Disordered" evidence="1">
    <location>
        <begin position="222"/>
        <end position="257"/>
    </location>
</feature>
<dbReference type="AlphaFoldDB" id="A0AA38HAF9"/>
<name>A0AA38HAF9_9TREE</name>
<reference evidence="3" key="1">
    <citation type="journal article" date="2022" name="G3 (Bethesda)">
        <title>High quality genome of the basidiomycete yeast Dioszegia hungarica PDD-24b-2 isolated from cloud water.</title>
        <authorList>
            <person name="Jarrige D."/>
            <person name="Haridas S."/>
            <person name="Bleykasten-Grosshans C."/>
            <person name="Joly M."/>
            <person name="Nadalig T."/>
            <person name="Sancelme M."/>
            <person name="Vuilleumier S."/>
            <person name="Grigoriev I.V."/>
            <person name="Amato P."/>
            <person name="Bringel F."/>
        </authorList>
    </citation>
    <scope>NUCLEOTIDE SEQUENCE</scope>
    <source>
        <strain evidence="3">PDD-24b-2</strain>
    </source>
</reference>
<evidence type="ECO:0000256" key="1">
    <source>
        <dbReference type="SAM" id="MobiDB-lite"/>
    </source>
</evidence>